<dbReference type="Pfam" id="PF02350">
    <property type="entry name" value="Epimerase_2"/>
    <property type="match status" value="1"/>
</dbReference>
<feature type="compositionally biased region" description="Basic residues" evidence="6">
    <location>
        <begin position="389"/>
        <end position="399"/>
    </location>
</feature>
<dbReference type="CDD" id="cd03786">
    <property type="entry name" value="GTB_UDP-GlcNAc_2-Epimerase"/>
    <property type="match status" value="1"/>
</dbReference>
<dbReference type="EMBL" id="NOXT01000126">
    <property type="protein sequence ID" value="OYQ24010.1"/>
    <property type="molecule type" value="Genomic_DNA"/>
</dbReference>
<gene>
    <name evidence="8" type="ORF">CHU93_16410</name>
</gene>
<feature type="region of interest" description="Disordered" evidence="6">
    <location>
        <begin position="378"/>
        <end position="399"/>
    </location>
</feature>
<evidence type="ECO:0000313" key="8">
    <source>
        <dbReference type="EMBL" id="OYQ24010.1"/>
    </source>
</evidence>
<dbReference type="GO" id="GO:0008761">
    <property type="term" value="F:UDP-N-acetylglucosamine 2-epimerase activity"/>
    <property type="evidence" value="ECO:0007669"/>
    <property type="project" value="UniProtKB-EC"/>
</dbReference>
<evidence type="ECO:0000259" key="7">
    <source>
        <dbReference type="Pfam" id="PF02350"/>
    </source>
</evidence>
<dbReference type="EC" id="5.1.3.14" evidence="4"/>
<dbReference type="NCBIfam" id="TIGR00236">
    <property type="entry name" value="wecB"/>
    <property type="match status" value="1"/>
</dbReference>
<dbReference type="OrthoDB" id="9803238at2"/>
<organism evidence="8 9">
    <name type="scientific">Sandarakinorhabdus cyanobacteriorum</name>
    <dbReference type="NCBI Taxonomy" id="1981098"/>
    <lineage>
        <taxon>Bacteria</taxon>
        <taxon>Pseudomonadati</taxon>
        <taxon>Pseudomonadota</taxon>
        <taxon>Alphaproteobacteria</taxon>
        <taxon>Sphingomonadales</taxon>
        <taxon>Sphingosinicellaceae</taxon>
        <taxon>Sandarakinorhabdus</taxon>
    </lineage>
</organism>
<reference evidence="8 9" key="1">
    <citation type="submission" date="2017-07" db="EMBL/GenBank/DDBJ databases">
        <title>Sandarakinorhabdus cyanobacteriorum sp. nov., a novel bacterium isolated from cyanobacterial aggregates in a eutrophic lake.</title>
        <authorList>
            <person name="Cai H."/>
        </authorList>
    </citation>
    <scope>NUCLEOTIDE SEQUENCE [LARGE SCALE GENOMIC DNA]</scope>
    <source>
        <strain evidence="8 9">TH057</strain>
    </source>
</reference>
<evidence type="ECO:0000256" key="3">
    <source>
        <dbReference type="ARBA" id="ARBA00038209"/>
    </source>
</evidence>
<protein>
    <recommendedName>
        <fullName evidence="4">UDP-N-acetylglucosamine 2-epimerase (non-hydrolyzing)</fullName>
        <ecNumber evidence="4">5.1.3.14</ecNumber>
    </recommendedName>
</protein>
<dbReference type="SUPFAM" id="SSF53756">
    <property type="entry name" value="UDP-Glycosyltransferase/glycogen phosphorylase"/>
    <property type="match status" value="1"/>
</dbReference>
<dbReference type="PANTHER" id="PTHR43174:SF2">
    <property type="entry name" value="UDP-N-ACETYLGLUCOSAMINE 2-EPIMERASE"/>
    <property type="match status" value="1"/>
</dbReference>
<keyword evidence="9" id="KW-1185">Reference proteome</keyword>
<evidence type="ECO:0000256" key="6">
    <source>
        <dbReference type="SAM" id="MobiDB-lite"/>
    </source>
</evidence>
<evidence type="ECO:0000313" key="9">
    <source>
        <dbReference type="Proteomes" id="UP000216991"/>
    </source>
</evidence>
<comment type="caution">
    <text evidence="8">The sequence shown here is derived from an EMBL/GenBank/DDBJ whole genome shotgun (WGS) entry which is preliminary data.</text>
</comment>
<dbReference type="Proteomes" id="UP000216991">
    <property type="component" value="Unassembled WGS sequence"/>
</dbReference>
<comment type="similarity">
    <text evidence="3 5">Belongs to the UDP-N-acetylglucosamine 2-epimerase family.</text>
</comment>
<proteinExistence type="inferred from homology"/>
<dbReference type="AlphaFoldDB" id="A0A255Y6E9"/>
<evidence type="ECO:0000256" key="4">
    <source>
        <dbReference type="ARBA" id="ARBA00038858"/>
    </source>
</evidence>
<dbReference type="Gene3D" id="3.40.50.2000">
    <property type="entry name" value="Glycogen Phosphorylase B"/>
    <property type="match status" value="2"/>
</dbReference>
<feature type="domain" description="UDP-N-acetylglucosamine 2-epimerase" evidence="7">
    <location>
        <begin position="34"/>
        <end position="369"/>
    </location>
</feature>
<evidence type="ECO:0000256" key="1">
    <source>
        <dbReference type="ARBA" id="ARBA00023235"/>
    </source>
</evidence>
<dbReference type="InterPro" id="IPR029767">
    <property type="entry name" value="WecB-like"/>
</dbReference>
<dbReference type="PANTHER" id="PTHR43174">
    <property type="entry name" value="UDP-N-ACETYLGLUCOSAMINE 2-EPIMERASE"/>
    <property type="match status" value="1"/>
</dbReference>
<evidence type="ECO:0000256" key="2">
    <source>
        <dbReference type="ARBA" id="ARBA00036080"/>
    </source>
</evidence>
<keyword evidence="1 5" id="KW-0413">Isomerase</keyword>
<name>A0A255Y6E9_9SPHN</name>
<sequence>MPVPHPESRPILFIAGTRPEAVKLAPLVLDLQARGVATRLVATGQHPDMFGAALAGFGLKADIDLGLTAPTPDALVGRLVPALADVIRRALPAWVVVQGDTSSTLAGALAARYAGAALAHVEAGLRTGCDDPHPEEMHRRLVAQMATLHLAPTAAAASALLAEGVRGGVHVTGNSGIDALLLMAARLRRDAALADAAVTPFGHVPRGRPWVLATIHRRENRGRRLAGVLAALAELSADAEILIPVHPSPAVAGPVRAMLGGRAHVHLLPPLPYAGFVALMLRCALVLTDSGGVQEEAPALGLPCLVLRDGTERPEGLASGNARLVGTERAAIVAAVRGLLGDARLHAAMAVPALPYGDGRAAAAINDLLLRPTAASSAQRSGSWSGSGGHRRSARGGGR</sequence>
<evidence type="ECO:0000256" key="5">
    <source>
        <dbReference type="RuleBase" id="RU003513"/>
    </source>
</evidence>
<accession>A0A255Y6E9</accession>
<comment type="catalytic activity">
    <reaction evidence="2">
        <text>UDP-N-acetyl-alpha-D-glucosamine = UDP-N-acetyl-alpha-D-mannosamine</text>
        <dbReference type="Rhea" id="RHEA:17213"/>
        <dbReference type="ChEBI" id="CHEBI:57705"/>
        <dbReference type="ChEBI" id="CHEBI:68623"/>
        <dbReference type="EC" id="5.1.3.14"/>
    </reaction>
</comment>
<dbReference type="InterPro" id="IPR003331">
    <property type="entry name" value="UDP_GlcNAc_Epimerase_2_dom"/>
</dbReference>